<keyword evidence="1" id="KW-0479">Metal-binding</keyword>
<evidence type="ECO:0000259" key="2">
    <source>
        <dbReference type="PROSITE" id="PS50846"/>
    </source>
</evidence>
<organism evidence="3 4">
    <name type="scientific">Saccharopolyspora cebuensis</name>
    <dbReference type="NCBI Taxonomy" id="418759"/>
    <lineage>
        <taxon>Bacteria</taxon>
        <taxon>Bacillati</taxon>
        <taxon>Actinomycetota</taxon>
        <taxon>Actinomycetes</taxon>
        <taxon>Pseudonocardiales</taxon>
        <taxon>Pseudonocardiaceae</taxon>
        <taxon>Saccharopolyspora</taxon>
    </lineage>
</organism>
<dbReference type="Gene3D" id="3.30.70.100">
    <property type="match status" value="1"/>
</dbReference>
<evidence type="ECO:0000313" key="4">
    <source>
        <dbReference type="Proteomes" id="UP001564626"/>
    </source>
</evidence>
<dbReference type="EMBL" id="JBGEHV010000088">
    <property type="protein sequence ID" value="MEY8043322.1"/>
    <property type="molecule type" value="Genomic_DNA"/>
</dbReference>
<dbReference type="InterPro" id="IPR006121">
    <property type="entry name" value="HMA_dom"/>
</dbReference>
<dbReference type="InterPro" id="IPR017969">
    <property type="entry name" value="Heavy-metal-associated_CS"/>
</dbReference>
<keyword evidence="4" id="KW-1185">Reference proteome</keyword>
<dbReference type="PROSITE" id="PS01047">
    <property type="entry name" value="HMA_1"/>
    <property type="match status" value="1"/>
</dbReference>
<accession>A0ABV4CQE1</accession>
<name>A0ABV4CQE1_9PSEU</name>
<evidence type="ECO:0000313" key="3">
    <source>
        <dbReference type="EMBL" id="MEY8043322.1"/>
    </source>
</evidence>
<proteinExistence type="predicted"/>
<dbReference type="PRINTS" id="PR00944">
    <property type="entry name" value="CUEXPORT"/>
</dbReference>
<dbReference type="Pfam" id="PF00403">
    <property type="entry name" value="HMA"/>
    <property type="match status" value="1"/>
</dbReference>
<dbReference type="SUPFAM" id="SSF55008">
    <property type="entry name" value="HMA, heavy metal-associated domain"/>
    <property type="match status" value="1"/>
</dbReference>
<dbReference type="InterPro" id="IPR036163">
    <property type="entry name" value="HMA_dom_sf"/>
</dbReference>
<protein>
    <submittedName>
        <fullName evidence="3">Heavy-metal-associated domain-containing protein</fullName>
    </submittedName>
</protein>
<feature type="domain" description="HMA" evidence="2">
    <location>
        <begin position="1"/>
        <end position="66"/>
    </location>
</feature>
<evidence type="ECO:0000256" key="1">
    <source>
        <dbReference type="ARBA" id="ARBA00022723"/>
    </source>
</evidence>
<dbReference type="Proteomes" id="UP001564626">
    <property type="component" value="Unassembled WGS sequence"/>
</dbReference>
<dbReference type="RefSeq" id="WP_345358168.1">
    <property type="nucleotide sequence ID" value="NZ_BAABII010000003.1"/>
</dbReference>
<dbReference type="CDD" id="cd00371">
    <property type="entry name" value="HMA"/>
    <property type="match status" value="1"/>
</dbReference>
<sequence length="69" mass="7046">MEITYTVTGMTCDHCASAVRSEVGEVPGVTGVAVDLPSGAVTVTSETTPDEDAVREAVAEAGYELVGRS</sequence>
<gene>
    <name evidence="3" type="ORF">AB8O55_28255</name>
</gene>
<comment type="caution">
    <text evidence="3">The sequence shown here is derived from an EMBL/GenBank/DDBJ whole genome shotgun (WGS) entry which is preliminary data.</text>
</comment>
<reference evidence="3 4" key="1">
    <citation type="submission" date="2024-08" db="EMBL/GenBank/DDBJ databases">
        <title>Genome mining of Saccharopolyspora cebuensis PGLac3 from Nigerian medicinal plant.</title>
        <authorList>
            <person name="Ezeobiora C.E."/>
            <person name="Igbokwe N.H."/>
            <person name="Amin D.H."/>
            <person name="Mendie U.E."/>
        </authorList>
    </citation>
    <scope>NUCLEOTIDE SEQUENCE [LARGE SCALE GENOMIC DNA]</scope>
    <source>
        <strain evidence="3 4">PGLac3</strain>
    </source>
</reference>
<dbReference type="InterPro" id="IPR000428">
    <property type="entry name" value="Cu-bd"/>
</dbReference>
<dbReference type="PROSITE" id="PS50846">
    <property type="entry name" value="HMA_2"/>
    <property type="match status" value="1"/>
</dbReference>